<feature type="compositionally biased region" description="Low complexity" evidence="1">
    <location>
        <begin position="117"/>
        <end position="137"/>
    </location>
</feature>
<accession>A0ABD0UAZ9</accession>
<dbReference type="Proteomes" id="UP001552299">
    <property type="component" value="Unassembled WGS sequence"/>
</dbReference>
<comment type="caution">
    <text evidence="2">The sequence shown here is derived from an EMBL/GenBank/DDBJ whole genome shotgun (WGS) entry which is preliminary data.</text>
</comment>
<evidence type="ECO:0000256" key="1">
    <source>
        <dbReference type="SAM" id="MobiDB-lite"/>
    </source>
</evidence>
<gene>
    <name evidence="2" type="ORF">M5K25_021922</name>
</gene>
<feature type="compositionally biased region" description="Polar residues" evidence="1">
    <location>
        <begin position="98"/>
        <end position="107"/>
    </location>
</feature>
<keyword evidence="3" id="KW-1185">Reference proteome</keyword>
<feature type="region of interest" description="Disordered" evidence="1">
    <location>
        <begin position="89"/>
        <end position="137"/>
    </location>
</feature>
<proteinExistence type="predicted"/>
<name>A0ABD0UAZ9_DENTH</name>
<sequence length="137" mass="15621">MDLYILAYEHIKFKVHSLPTRRYLFLKSSLNNKETFLLYVVAIKQQSALEASFGIIFYHYFSVHNILLSSNCLNLKKLDKTKVVEAKELSVDTDEPTDVSNHHSLPRQSFGDGGNDQNQLGSNNEESNNGTNIEKKN</sequence>
<protein>
    <submittedName>
        <fullName evidence="2">Uncharacterized protein</fullName>
    </submittedName>
</protein>
<dbReference type="EMBL" id="JANQDX010000017">
    <property type="protein sequence ID" value="KAL0907507.1"/>
    <property type="molecule type" value="Genomic_DNA"/>
</dbReference>
<organism evidence="2 3">
    <name type="scientific">Dendrobium thyrsiflorum</name>
    <name type="common">Pinecone-like raceme dendrobium</name>
    <name type="synonym">Orchid</name>
    <dbReference type="NCBI Taxonomy" id="117978"/>
    <lineage>
        <taxon>Eukaryota</taxon>
        <taxon>Viridiplantae</taxon>
        <taxon>Streptophyta</taxon>
        <taxon>Embryophyta</taxon>
        <taxon>Tracheophyta</taxon>
        <taxon>Spermatophyta</taxon>
        <taxon>Magnoliopsida</taxon>
        <taxon>Liliopsida</taxon>
        <taxon>Asparagales</taxon>
        <taxon>Orchidaceae</taxon>
        <taxon>Epidendroideae</taxon>
        <taxon>Malaxideae</taxon>
        <taxon>Dendrobiinae</taxon>
        <taxon>Dendrobium</taxon>
    </lineage>
</organism>
<evidence type="ECO:0000313" key="3">
    <source>
        <dbReference type="Proteomes" id="UP001552299"/>
    </source>
</evidence>
<evidence type="ECO:0000313" key="2">
    <source>
        <dbReference type="EMBL" id="KAL0907507.1"/>
    </source>
</evidence>
<dbReference type="AlphaFoldDB" id="A0ABD0UAZ9"/>
<reference evidence="2 3" key="1">
    <citation type="journal article" date="2024" name="Plant Biotechnol. J.">
        <title>Dendrobium thyrsiflorum genome and its molecular insights into genes involved in important horticultural traits.</title>
        <authorList>
            <person name="Chen B."/>
            <person name="Wang J.Y."/>
            <person name="Zheng P.J."/>
            <person name="Li K.L."/>
            <person name="Liang Y.M."/>
            <person name="Chen X.F."/>
            <person name="Zhang C."/>
            <person name="Zhao X."/>
            <person name="He X."/>
            <person name="Zhang G.Q."/>
            <person name="Liu Z.J."/>
            <person name="Xu Q."/>
        </authorList>
    </citation>
    <scope>NUCLEOTIDE SEQUENCE [LARGE SCALE GENOMIC DNA]</scope>
    <source>
        <strain evidence="2">GZMU011</strain>
    </source>
</reference>